<accession>A0ACC2T778</accession>
<comment type="caution">
    <text evidence="1">The sequence shown here is derived from an EMBL/GenBank/DDBJ whole genome shotgun (WGS) entry which is preliminary data.</text>
</comment>
<protein>
    <submittedName>
        <fullName evidence="1">Uncharacterized protein</fullName>
    </submittedName>
</protein>
<sequence length="52" mass="5667">MPPKPTTKAAPKATKASKFKVTPSKAKKAKKTPKKQPAKAKSPCEIRLIDHK</sequence>
<evidence type="ECO:0000313" key="1">
    <source>
        <dbReference type="EMBL" id="KAJ9070426.1"/>
    </source>
</evidence>
<dbReference type="EMBL" id="QTSX02003575">
    <property type="protein sequence ID" value="KAJ9070426.1"/>
    <property type="molecule type" value="Genomic_DNA"/>
</dbReference>
<evidence type="ECO:0000313" key="2">
    <source>
        <dbReference type="Proteomes" id="UP001165960"/>
    </source>
</evidence>
<keyword evidence="2" id="KW-1185">Reference proteome</keyword>
<proteinExistence type="predicted"/>
<name>A0ACC2T778_9FUNG</name>
<dbReference type="Proteomes" id="UP001165960">
    <property type="component" value="Unassembled WGS sequence"/>
</dbReference>
<organism evidence="1 2">
    <name type="scientific">Entomophthora muscae</name>
    <dbReference type="NCBI Taxonomy" id="34485"/>
    <lineage>
        <taxon>Eukaryota</taxon>
        <taxon>Fungi</taxon>
        <taxon>Fungi incertae sedis</taxon>
        <taxon>Zoopagomycota</taxon>
        <taxon>Entomophthoromycotina</taxon>
        <taxon>Entomophthoromycetes</taxon>
        <taxon>Entomophthorales</taxon>
        <taxon>Entomophthoraceae</taxon>
        <taxon>Entomophthora</taxon>
    </lineage>
</organism>
<gene>
    <name evidence="1" type="ORF">DSO57_1008166</name>
</gene>
<reference evidence="1" key="1">
    <citation type="submission" date="2022-04" db="EMBL/GenBank/DDBJ databases">
        <title>Genome of the entomopathogenic fungus Entomophthora muscae.</title>
        <authorList>
            <person name="Elya C."/>
            <person name="Lovett B.R."/>
            <person name="Lee E."/>
            <person name="Macias A.M."/>
            <person name="Hajek A.E."/>
            <person name="De Bivort B.L."/>
            <person name="Kasson M.T."/>
            <person name="De Fine Licht H.H."/>
            <person name="Stajich J.E."/>
        </authorList>
    </citation>
    <scope>NUCLEOTIDE SEQUENCE</scope>
    <source>
        <strain evidence="1">Berkeley</strain>
    </source>
</reference>